<evidence type="ECO:0000256" key="6">
    <source>
        <dbReference type="SAM" id="Phobius"/>
    </source>
</evidence>
<dbReference type="OrthoDB" id="5296904at2"/>
<dbReference type="HOGENOM" id="CLU_083873_6_2_4"/>
<feature type="transmembrane region" description="Helical" evidence="6">
    <location>
        <begin position="35"/>
        <end position="58"/>
    </location>
</feature>
<feature type="transmembrane region" description="Helical" evidence="6">
    <location>
        <begin position="7"/>
        <end position="29"/>
    </location>
</feature>
<reference evidence="8 9" key="1">
    <citation type="journal article" date="2015" name="Genome Announc.">
        <title>Genome Sequence of Mushroom Soft-Rot Pathogen Janthinobacterium agaricidamnosum.</title>
        <authorList>
            <person name="Graupner K."/>
            <person name="Lackner G."/>
            <person name="Hertweck C."/>
        </authorList>
    </citation>
    <scope>NUCLEOTIDE SEQUENCE [LARGE SCALE GENOMIC DNA]</scope>
    <source>
        <strain evidence="9">NBRC 102515 / DSM 9628</strain>
    </source>
</reference>
<evidence type="ECO:0000259" key="7">
    <source>
        <dbReference type="Pfam" id="PF04138"/>
    </source>
</evidence>
<dbReference type="InterPro" id="IPR007267">
    <property type="entry name" value="GtrA_DPMS_TM"/>
</dbReference>
<dbReference type="KEGG" id="jag:GJA_3433"/>
<evidence type="ECO:0000256" key="3">
    <source>
        <dbReference type="ARBA" id="ARBA00022692"/>
    </source>
</evidence>
<feature type="transmembrane region" description="Helical" evidence="6">
    <location>
        <begin position="97"/>
        <end position="116"/>
    </location>
</feature>
<gene>
    <name evidence="8" type="ORF">GJA_3433</name>
</gene>
<sequence length="130" mass="14183">MSVSRQFLRFAAVGASGTTVQYGVLWTGVELLGTSAAAASGLGYVLGSVVNYILNYFFTFKSDKGHGEAATKYFTLLGIGWCMNTGLMWLLVHQLGWNYWIAQVLATGIGLAWNFLGSRWWAFKLAGAQD</sequence>
<keyword evidence="9" id="KW-1185">Reference proteome</keyword>
<feature type="domain" description="GtrA/DPMS transmembrane" evidence="7">
    <location>
        <begin position="9"/>
        <end position="123"/>
    </location>
</feature>
<protein>
    <submittedName>
        <fullName evidence="8">GtrA-like family protein</fullName>
    </submittedName>
</protein>
<dbReference type="PANTHER" id="PTHR38459">
    <property type="entry name" value="PROPHAGE BACTOPRENOL-LINKED GLUCOSE TRANSLOCASE HOMOLOG"/>
    <property type="match status" value="1"/>
</dbReference>
<name>W0V840_9BURK</name>
<comment type="subcellular location">
    <subcellularLocation>
        <location evidence="1">Membrane</location>
        <topology evidence="1">Multi-pass membrane protein</topology>
    </subcellularLocation>
</comment>
<dbReference type="PANTHER" id="PTHR38459:SF1">
    <property type="entry name" value="PROPHAGE BACTOPRENOL-LINKED GLUCOSE TRANSLOCASE HOMOLOG"/>
    <property type="match status" value="1"/>
</dbReference>
<dbReference type="InterPro" id="IPR051401">
    <property type="entry name" value="GtrA_CellWall_Glycosyl"/>
</dbReference>
<keyword evidence="5 6" id="KW-0472">Membrane</keyword>
<proteinExistence type="inferred from homology"/>
<evidence type="ECO:0000256" key="1">
    <source>
        <dbReference type="ARBA" id="ARBA00004141"/>
    </source>
</evidence>
<evidence type="ECO:0000256" key="2">
    <source>
        <dbReference type="ARBA" id="ARBA00009399"/>
    </source>
</evidence>
<feature type="transmembrane region" description="Helical" evidence="6">
    <location>
        <begin position="70"/>
        <end position="91"/>
    </location>
</feature>
<organism evidence="8 9">
    <name type="scientific">Janthinobacterium agaricidamnosum NBRC 102515 = DSM 9628</name>
    <dbReference type="NCBI Taxonomy" id="1349767"/>
    <lineage>
        <taxon>Bacteria</taxon>
        <taxon>Pseudomonadati</taxon>
        <taxon>Pseudomonadota</taxon>
        <taxon>Betaproteobacteria</taxon>
        <taxon>Burkholderiales</taxon>
        <taxon>Oxalobacteraceae</taxon>
        <taxon>Janthinobacterium</taxon>
    </lineage>
</organism>
<dbReference type="STRING" id="1349767.GJA_3433"/>
<evidence type="ECO:0000313" key="9">
    <source>
        <dbReference type="Proteomes" id="UP000027604"/>
    </source>
</evidence>
<dbReference type="eggNOG" id="COG2246">
    <property type="taxonomic scope" value="Bacteria"/>
</dbReference>
<dbReference type="RefSeq" id="WP_051780969.1">
    <property type="nucleotide sequence ID" value="NZ_BCTH01000054.1"/>
</dbReference>
<dbReference type="PATRIC" id="fig|1349767.4.peg.38"/>
<dbReference type="GO" id="GO:0005886">
    <property type="term" value="C:plasma membrane"/>
    <property type="evidence" value="ECO:0007669"/>
    <property type="project" value="TreeGrafter"/>
</dbReference>
<dbReference type="AlphaFoldDB" id="W0V840"/>
<dbReference type="Pfam" id="PF04138">
    <property type="entry name" value="GtrA_DPMS_TM"/>
    <property type="match status" value="1"/>
</dbReference>
<keyword evidence="3 6" id="KW-0812">Transmembrane</keyword>
<dbReference type="GO" id="GO:0000271">
    <property type="term" value="P:polysaccharide biosynthetic process"/>
    <property type="evidence" value="ECO:0007669"/>
    <property type="project" value="InterPro"/>
</dbReference>
<dbReference type="EMBL" id="HG322949">
    <property type="protein sequence ID" value="CDG84051.1"/>
    <property type="molecule type" value="Genomic_DNA"/>
</dbReference>
<evidence type="ECO:0000256" key="5">
    <source>
        <dbReference type="ARBA" id="ARBA00023136"/>
    </source>
</evidence>
<dbReference type="Proteomes" id="UP000027604">
    <property type="component" value="Chromosome I"/>
</dbReference>
<evidence type="ECO:0000256" key="4">
    <source>
        <dbReference type="ARBA" id="ARBA00022989"/>
    </source>
</evidence>
<evidence type="ECO:0000313" key="8">
    <source>
        <dbReference type="EMBL" id="CDG84051.1"/>
    </source>
</evidence>
<comment type="similarity">
    <text evidence="2">Belongs to the GtrA family.</text>
</comment>
<accession>W0V840</accession>
<keyword evidence="4 6" id="KW-1133">Transmembrane helix</keyword>